<evidence type="ECO:0000313" key="2">
    <source>
        <dbReference type="EMBL" id="ACR79534.1"/>
    </source>
</evidence>
<dbReference type="InterPro" id="IPR036388">
    <property type="entry name" value="WH-like_DNA-bd_sf"/>
</dbReference>
<evidence type="ECO:0000313" key="3">
    <source>
        <dbReference type="Proteomes" id="UP000002382"/>
    </source>
</evidence>
<protein>
    <submittedName>
        <fullName evidence="2">Transcriptional regulator, PadR-like family</fullName>
    </submittedName>
</protein>
<feature type="domain" description="Transcription regulator PadR N-terminal" evidence="1">
    <location>
        <begin position="10"/>
        <end position="74"/>
    </location>
</feature>
<name>C5CG93_KOSOT</name>
<dbReference type="AlphaFoldDB" id="C5CG93"/>
<dbReference type="InterPro" id="IPR036390">
    <property type="entry name" value="WH_DNA-bd_sf"/>
</dbReference>
<keyword evidence="3" id="KW-1185">Reference proteome</keyword>
<dbReference type="Proteomes" id="UP000002382">
    <property type="component" value="Chromosome"/>
</dbReference>
<dbReference type="HOGENOM" id="CLU_063440_1_3_0"/>
<reference evidence="2 3" key="2">
    <citation type="journal article" date="2011" name="J. Bacteriol.">
        <title>Genome Sequence of Kosmotoga olearia Strain TBF 19.5.1, a Thermophilic Bacterium with a Wide Growth Temperature Range, Isolated from the Troll B Oil Platform in the North Sea.</title>
        <authorList>
            <person name="Swithers K.S."/>
            <person name="Dipippo J.L."/>
            <person name="Bruce D.C."/>
            <person name="Detter C."/>
            <person name="Tapia R."/>
            <person name="Han S."/>
            <person name="Goodwin L.A."/>
            <person name="Han J."/>
            <person name="Woyke T."/>
            <person name="Pitluck S."/>
            <person name="Pennacchio L."/>
            <person name="Nolan M."/>
            <person name="Mikhailova N."/>
            <person name="Land M.L."/>
            <person name="Nesbo C.L."/>
            <person name="Gogarten J.P."/>
            <person name="Noll K.M."/>
        </authorList>
    </citation>
    <scope>NUCLEOTIDE SEQUENCE [LARGE SCALE GENOMIC DNA]</scope>
    <source>
        <strain evidence="3">ATCC BAA-1733 / DSM 21960 / TBF 19.5.1</strain>
    </source>
</reference>
<dbReference type="STRING" id="521045.Kole_0823"/>
<dbReference type="Gene3D" id="1.10.10.10">
    <property type="entry name" value="Winged helix-like DNA-binding domain superfamily/Winged helix DNA-binding domain"/>
    <property type="match status" value="1"/>
</dbReference>
<sequence length="170" mass="19377">MNKGFLRFAVLGIVVKKYPVHGYRIMELIEEKMGFKPSPGSIYPVLNKLVSDGLIYSETSGKRKLYYPTEKGKKIHEELESQRAELVNSHRKFAESLARLVGVKSKDIFPENFSSIPGIVKRHIGKVMLKLHKTNWKKGSHIDELISELNTLIEILTNLKAEVEKENEGN</sequence>
<dbReference type="SUPFAM" id="SSF46785">
    <property type="entry name" value="Winged helix' DNA-binding domain"/>
    <property type="match status" value="1"/>
</dbReference>
<proteinExistence type="predicted"/>
<reference evidence="2 3" key="1">
    <citation type="submission" date="2009-06" db="EMBL/GenBank/DDBJ databases">
        <title>Complete sequence of Thermotogales bacterium TBF 19.5.1.</title>
        <authorList>
            <consortium name="US DOE Joint Genome Institute"/>
            <person name="Lucas S."/>
            <person name="Copeland A."/>
            <person name="Lapidus A."/>
            <person name="Glavina del Rio T."/>
            <person name="Tice H."/>
            <person name="Bruce D."/>
            <person name="Goodwin L."/>
            <person name="Pitluck S."/>
            <person name="Chertkov O."/>
            <person name="Brettin T."/>
            <person name="Detter J.C."/>
            <person name="Han C."/>
            <person name="Schmutz J."/>
            <person name="Larimer F."/>
            <person name="Land M."/>
            <person name="Hauser L."/>
            <person name="Kyrpides N."/>
            <person name="Ovchinnikova G."/>
            <person name="Noll K."/>
        </authorList>
    </citation>
    <scope>NUCLEOTIDE SEQUENCE [LARGE SCALE GENOMIC DNA]</scope>
    <source>
        <strain evidence="3">ATCC BAA-1733 / DSM 21960 / TBF 19.5.1</strain>
    </source>
</reference>
<dbReference type="RefSeq" id="WP_015868196.1">
    <property type="nucleotide sequence ID" value="NC_012785.1"/>
</dbReference>
<dbReference type="eggNOG" id="COG1695">
    <property type="taxonomic scope" value="Bacteria"/>
</dbReference>
<dbReference type="InterPro" id="IPR005149">
    <property type="entry name" value="Tscrpt_reg_PadR_N"/>
</dbReference>
<gene>
    <name evidence="2" type="ordered locus">Kole_0823</name>
</gene>
<dbReference type="Pfam" id="PF03551">
    <property type="entry name" value="PadR"/>
    <property type="match status" value="1"/>
</dbReference>
<dbReference type="OrthoDB" id="47634at2"/>
<dbReference type="KEGG" id="kol:Kole_0823"/>
<evidence type="ECO:0000259" key="1">
    <source>
        <dbReference type="Pfam" id="PF03551"/>
    </source>
</evidence>
<accession>C5CG93</accession>
<dbReference type="PANTHER" id="PTHR43252:SF2">
    <property type="entry name" value="TRANSCRIPTION REGULATOR, PADR-LIKE FAMILY"/>
    <property type="match status" value="1"/>
</dbReference>
<dbReference type="PANTHER" id="PTHR43252">
    <property type="entry name" value="TRANSCRIPTIONAL REGULATOR YQJI"/>
    <property type="match status" value="1"/>
</dbReference>
<dbReference type="EMBL" id="CP001634">
    <property type="protein sequence ID" value="ACR79534.1"/>
    <property type="molecule type" value="Genomic_DNA"/>
</dbReference>
<organism evidence="2 3">
    <name type="scientific">Kosmotoga olearia (strain ATCC BAA-1733 / DSM 21960 / TBF 19.5.1)</name>
    <dbReference type="NCBI Taxonomy" id="521045"/>
    <lineage>
        <taxon>Bacteria</taxon>
        <taxon>Thermotogati</taxon>
        <taxon>Thermotogota</taxon>
        <taxon>Thermotogae</taxon>
        <taxon>Kosmotogales</taxon>
        <taxon>Kosmotogaceae</taxon>
        <taxon>Kosmotoga</taxon>
    </lineage>
</organism>